<dbReference type="OrthoDB" id="7809559at2"/>
<evidence type="ECO:0000256" key="6">
    <source>
        <dbReference type="ARBA" id="ARBA00023002"/>
    </source>
</evidence>
<dbReference type="Pfam" id="PF07992">
    <property type="entry name" value="Pyr_redox_2"/>
    <property type="match status" value="1"/>
</dbReference>
<dbReference type="InterPro" id="IPR017941">
    <property type="entry name" value="Rieske_2Fe-2S"/>
</dbReference>
<dbReference type="SUPFAM" id="SSF55424">
    <property type="entry name" value="FAD/NAD-linked reductases, dimerisation (C-terminal) domain"/>
    <property type="match status" value="1"/>
</dbReference>
<dbReference type="Pfam" id="PF00355">
    <property type="entry name" value="Rieske"/>
    <property type="match status" value="1"/>
</dbReference>
<dbReference type="SUPFAM" id="SSF50022">
    <property type="entry name" value="ISP domain"/>
    <property type="match status" value="1"/>
</dbReference>
<name>A0A4U8Z263_METTU</name>
<keyword evidence="8" id="KW-0411">Iron-sulfur</keyword>
<dbReference type="InterPro" id="IPR023753">
    <property type="entry name" value="FAD/NAD-binding_dom"/>
</dbReference>
<dbReference type="InterPro" id="IPR016156">
    <property type="entry name" value="FAD/NAD-linked_Rdtase_dimer_sf"/>
</dbReference>
<keyword evidence="7" id="KW-0408">Iron</keyword>
<dbReference type="Proteomes" id="UP000294360">
    <property type="component" value="Chromosome"/>
</dbReference>
<dbReference type="InterPro" id="IPR036922">
    <property type="entry name" value="Rieske_2Fe-2S_sf"/>
</dbReference>
<dbReference type="GO" id="GO:0005737">
    <property type="term" value="C:cytoplasm"/>
    <property type="evidence" value="ECO:0007669"/>
    <property type="project" value="TreeGrafter"/>
</dbReference>
<dbReference type="GO" id="GO:0051537">
    <property type="term" value="F:2 iron, 2 sulfur cluster binding"/>
    <property type="evidence" value="ECO:0007669"/>
    <property type="project" value="UniProtKB-KW"/>
</dbReference>
<dbReference type="GO" id="GO:0016651">
    <property type="term" value="F:oxidoreductase activity, acting on NAD(P)H"/>
    <property type="evidence" value="ECO:0007669"/>
    <property type="project" value="TreeGrafter"/>
</dbReference>
<dbReference type="PANTHER" id="PTHR43557">
    <property type="entry name" value="APOPTOSIS-INDUCING FACTOR 1"/>
    <property type="match status" value="1"/>
</dbReference>
<evidence type="ECO:0000256" key="2">
    <source>
        <dbReference type="ARBA" id="ARBA00022630"/>
    </source>
</evidence>
<evidence type="ECO:0000256" key="8">
    <source>
        <dbReference type="ARBA" id="ARBA00023014"/>
    </source>
</evidence>
<dbReference type="PANTHER" id="PTHR43557:SF2">
    <property type="entry name" value="RIESKE DOMAIN-CONTAINING PROTEIN-RELATED"/>
    <property type="match status" value="1"/>
</dbReference>
<evidence type="ECO:0000313" key="11">
    <source>
        <dbReference type="Proteomes" id="UP000294360"/>
    </source>
</evidence>
<dbReference type="GO" id="GO:0046872">
    <property type="term" value="F:metal ion binding"/>
    <property type="evidence" value="ECO:0007669"/>
    <property type="project" value="UniProtKB-KW"/>
</dbReference>
<organism evidence="10 11">
    <name type="scientific">Methylocella tundrae</name>
    <dbReference type="NCBI Taxonomy" id="227605"/>
    <lineage>
        <taxon>Bacteria</taxon>
        <taxon>Pseudomonadati</taxon>
        <taxon>Pseudomonadota</taxon>
        <taxon>Alphaproteobacteria</taxon>
        <taxon>Hyphomicrobiales</taxon>
        <taxon>Beijerinckiaceae</taxon>
        <taxon>Methylocella</taxon>
    </lineage>
</organism>
<keyword evidence="3" id="KW-0001">2Fe-2S</keyword>
<keyword evidence="5" id="KW-0274">FAD</keyword>
<evidence type="ECO:0000256" key="1">
    <source>
        <dbReference type="ARBA" id="ARBA00001974"/>
    </source>
</evidence>
<proteinExistence type="predicted"/>
<keyword evidence="2" id="KW-0285">Flavoprotein</keyword>
<evidence type="ECO:0000256" key="4">
    <source>
        <dbReference type="ARBA" id="ARBA00022723"/>
    </source>
</evidence>
<dbReference type="EMBL" id="LR536450">
    <property type="protein sequence ID" value="VFU09407.1"/>
    <property type="molecule type" value="Genomic_DNA"/>
</dbReference>
<protein>
    <submittedName>
        <fullName evidence="10">Pyridine nucleotide-disulfide oxidoreductase</fullName>
    </submittedName>
</protein>
<dbReference type="Gene3D" id="2.102.10.10">
    <property type="entry name" value="Rieske [2Fe-2S] iron-sulphur domain"/>
    <property type="match status" value="1"/>
</dbReference>
<dbReference type="AlphaFoldDB" id="A0A4U8Z263"/>
<keyword evidence="6" id="KW-0560">Oxidoreductase</keyword>
<reference evidence="10 11" key="1">
    <citation type="submission" date="2019-03" db="EMBL/GenBank/DDBJ databases">
        <authorList>
            <person name="Kox A.R. M."/>
        </authorList>
    </citation>
    <scope>NUCLEOTIDE SEQUENCE [LARGE SCALE GENOMIC DNA]</scope>
    <source>
        <strain evidence="10">MTUNDRAET4 annotated genome</strain>
    </source>
</reference>
<dbReference type="Gene3D" id="3.50.50.60">
    <property type="entry name" value="FAD/NAD(P)-binding domain"/>
    <property type="match status" value="2"/>
</dbReference>
<gene>
    <name evidence="10" type="ORF">MTUNDRAET4_2520</name>
</gene>
<feature type="domain" description="Rieske" evidence="9">
    <location>
        <begin position="14"/>
        <end position="109"/>
    </location>
</feature>
<dbReference type="InterPro" id="IPR036188">
    <property type="entry name" value="FAD/NAD-bd_sf"/>
</dbReference>
<sequence>MAANDSENDALDFNEPVPVASIPEGRLVRGKFDGKTLVILRRGDDIRAFRGTCTHLGGPLAEGLLVGDRVRCPWHQACFDLRSGEAIAAPAFAPLKRYGVEIKDGKARLETPQAAQAAKPSGAASAGPFLIIGGGGAGFAAADMLCREGAGGAITLVSQDESPPYERTLLTKDYLEGSWDNPRINLGAEPLDRRGVAIELRSEVVSVDPHRHVAALADGRELPYRKLLLATGAEPRRPDFEGAALPRVHLLRSLADCRAIIAAAKSARRVVVLGSSFIGLEAAASLRNRGLEVDVVSQDTAPMARVFGAEIAKAIVGVHEKHGVRLHLGRKIAAFDGAFVTLDDGARLAADLVLAGIGVTPRLRLAEAAGLTVDHGVVVDAFLRTSDPDIFAAGDIAAWPDPHSGQRLRVEHWNVAVRQGQVAAQNMLGARRPFTDVPFFWTRQFDFSPLYLGHAAEWDTINMDGDVEKQDCTARYLLDGRVMASVMIGRDMACLEERERMERAAAQDGGGASCGAS</sequence>
<dbReference type="InterPro" id="IPR050446">
    <property type="entry name" value="FAD-oxidoreductase/Apoptosis"/>
</dbReference>
<evidence type="ECO:0000259" key="9">
    <source>
        <dbReference type="PROSITE" id="PS51296"/>
    </source>
</evidence>
<dbReference type="Gene3D" id="3.30.390.30">
    <property type="match status" value="1"/>
</dbReference>
<dbReference type="SUPFAM" id="SSF51905">
    <property type="entry name" value="FAD/NAD(P)-binding domain"/>
    <property type="match status" value="1"/>
</dbReference>
<dbReference type="PRINTS" id="PR00411">
    <property type="entry name" value="PNDRDTASEI"/>
</dbReference>
<evidence type="ECO:0000256" key="5">
    <source>
        <dbReference type="ARBA" id="ARBA00022827"/>
    </source>
</evidence>
<dbReference type="KEGG" id="mtun:MTUNDRAET4_2520"/>
<accession>A0A4U8Z263</accession>
<evidence type="ECO:0000256" key="7">
    <source>
        <dbReference type="ARBA" id="ARBA00023004"/>
    </source>
</evidence>
<keyword evidence="4" id="KW-0479">Metal-binding</keyword>
<comment type="cofactor">
    <cofactor evidence="1">
        <name>FAD</name>
        <dbReference type="ChEBI" id="CHEBI:57692"/>
    </cofactor>
</comment>
<evidence type="ECO:0000313" key="10">
    <source>
        <dbReference type="EMBL" id="VFU09407.1"/>
    </source>
</evidence>
<dbReference type="PROSITE" id="PS51296">
    <property type="entry name" value="RIESKE"/>
    <property type="match status" value="1"/>
</dbReference>
<evidence type="ECO:0000256" key="3">
    <source>
        <dbReference type="ARBA" id="ARBA00022714"/>
    </source>
</evidence>
<dbReference type="PRINTS" id="PR00368">
    <property type="entry name" value="FADPNR"/>
</dbReference>